<reference evidence="1 2" key="1">
    <citation type="submission" date="2009-04" db="EMBL/GenBank/DDBJ databases">
        <authorList>
            <person name="Sebastian Y."/>
            <person name="Madupu R."/>
            <person name="Durkin A.S."/>
            <person name="Torralba M."/>
            <person name="Methe B."/>
            <person name="Sutton G.G."/>
            <person name="Strausberg R.L."/>
            <person name="Nelson K.E."/>
        </authorList>
    </citation>
    <scope>NUCLEOTIDE SEQUENCE [LARGE SCALE GENOMIC DNA]</scope>
    <source>
        <strain evidence="2">ATCC 35406 / BCRC 14492 / JCM 8526 / NCTC 13058 / HG 370</strain>
    </source>
</reference>
<comment type="caution">
    <text evidence="1">The sequence shown here is derived from an EMBL/GenBank/DDBJ whole genome shotgun (WGS) entry which is preliminary data.</text>
</comment>
<protein>
    <submittedName>
        <fullName evidence="1">Uncharacterized protein</fullName>
    </submittedName>
</protein>
<proteinExistence type="predicted"/>
<evidence type="ECO:0000313" key="1">
    <source>
        <dbReference type="EMBL" id="EEN81986.1"/>
    </source>
</evidence>
<gene>
    <name evidence="1" type="ORF">POREN0001_1930</name>
</gene>
<keyword evidence="2" id="KW-1185">Reference proteome</keyword>
<sequence>MYTTFYCTFAGLKVQGAPTSVLGYLANGPIAQLVRAPDS</sequence>
<dbReference type="AlphaFoldDB" id="C3JCR3"/>
<accession>C3JCR3</accession>
<dbReference type="Proteomes" id="UP000004295">
    <property type="component" value="Unassembled WGS sequence"/>
</dbReference>
<name>C3JCR3_POREA</name>
<dbReference type="EMBL" id="ACNN01000035">
    <property type="protein sequence ID" value="EEN81986.1"/>
    <property type="molecule type" value="Genomic_DNA"/>
</dbReference>
<organism evidence="1 2">
    <name type="scientific">Porphyromonas endodontalis (strain ATCC 35406 / DSM 24491 / JCM 8526 / CCUG 16442 / BCRC 14492 / NCTC 13058 / HG 370)</name>
    <name type="common">Bacteroides endodontalis</name>
    <dbReference type="NCBI Taxonomy" id="553175"/>
    <lineage>
        <taxon>Bacteria</taxon>
        <taxon>Pseudomonadati</taxon>
        <taxon>Bacteroidota</taxon>
        <taxon>Bacteroidia</taxon>
        <taxon>Bacteroidales</taxon>
        <taxon>Porphyromonadaceae</taxon>
        <taxon>Porphyromonas</taxon>
    </lineage>
</organism>
<evidence type="ECO:0000313" key="2">
    <source>
        <dbReference type="Proteomes" id="UP000004295"/>
    </source>
</evidence>